<gene>
    <name evidence="5" type="ORF">ACFO5K_25840</name>
</gene>
<dbReference type="RefSeq" id="WP_378568206.1">
    <property type="nucleotide sequence ID" value="NZ_JBHSDL010000030.1"/>
</dbReference>
<evidence type="ECO:0000256" key="3">
    <source>
        <dbReference type="ARBA" id="ARBA00022490"/>
    </source>
</evidence>
<reference evidence="6" key="1">
    <citation type="journal article" date="2019" name="Int. J. Syst. Evol. Microbiol.">
        <title>The Global Catalogue of Microorganisms (GCM) 10K type strain sequencing project: providing services to taxonomists for standard genome sequencing and annotation.</title>
        <authorList>
            <consortium name="The Broad Institute Genomics Platform"/>
            <consortium name="The Broad Institute Genome Sequencing Center for Infectious Disease"/>
            <person name="Wu L."/>
            <person name="Ma J."/>
        </authorList>
    </citation>
    <scope>NUCLEOTIDE SEQUENCE [LARGE SCALE GENOMIC DNA]</scope>
    <source>
        <strain evidence="6">IBRC-M 10490</strain>
    </source>
</reference>
<evidence type="ECO:0000256" key="2">
    <source>
        <dbReference type="ARBA" id="ARBA00006411"/>
    </source>
</evidence>
<evidence type="ECO:0000256" key="1">
    <source>
        <dbReference type="ARBA" id="ARBA00004496"/>
    </source>
</evidence>
<comment type="subcellular location">
    <subcellularLocation>
        <location evidence="1">Cytoplasm</location>
    </subcellularLocation>
</comment>
<keyword evidence="6" id="KW-1185">Reference proteome</keyword>
<protein>
    <submittedName>
        <fullName evidence="5">ESX secretion-associated protein EspG</fullName>
    </submittedName>
</protein>
<evidence type="ECO:0000313" key="5">
    <source>
        <dbReference type="EMBL" id="MFC4377508.1"/>
    </source>
</evidence>
<sequence>MSEWTWEPDDFAALWLNDAHDRFPSPLGYTSAIPTISEERAHRAAVHARYDDDEIELIQLAFHTLSNCDLQIRIVGESTRLGGNRRRTYRLLAAQTAHHAVLLSQTVTDNVEERIRCRLFRPDNLPGRIAKLVPEFSAGRSSNQTFHLDDIAPARRGGHVSYGESPGKQFERFLAQSRDGIGIAELLPGPFGTRSGPWYSAQWFDFSDDGRYVLRRNREQVQVRPATGDDLRTLFANWIDRTLSRLRENANEPAW</sequence>
<accession>A0ABV8VS75</accession>
<evidence type="ECO:0000256" key="4">
    <source>
        <dbReference type="ARBA" id="ARBA00023186"/>
    </source>
</evidence>
<keyword evidence="4" id="KW-0143">Chaperone</keyword>
<dbReference type="EMBL" id="JBHSDL010000030">
    <property type="protein sequence ID" value="MFC4377508.1"/>
    <property type="molecule type" value="Genomic_DNA"/>
</dbReference>
<comment type="caution">
    <text evidence="5">The sequence shown here is derived from an EMBL/GenBank/DDBJ whole genome shotgun (WGS) entry which is preliminary data.</text>
</comment>
<keyword evidence="3" id="KW-0963">Cytoplasm</keyword>
<proteinExistence type="inferred from homology"/>
<dbReference type="Pfam" id="PF14011">
    <property type="entry name" value="ESX-1_EspG"/>
    <property type="match status" value="1"/>
</dbReference>
<dbReference type="Proteomes" id="UP001595844">
    <property type="component" value="Unassembled WGS sequence"/>
</dbReference>
<name>A0ABV8VS75_9NOCA</name>
<comment type="similarity">
    <text evidence="2">Belongs to the EspG family.</text>
</comment>
<organism evidence="5 6">
    <name type="scientific">Nocardia halotolerans</name>
    <dbReference type="NCBI Taxonomy" id="1755878"/>
    <lineage>
        <taxon>Bacteria</taxon>
        <taxon>Bacillati</taxon>
        <taxon>Actinomycetota</taxon>
        <taxon>Actinomycetes</taxon>
        <taxon>Mycobacteriales</taxon>
        <taxon>Nocardiaceae</taxon>
        <taxon>Nocardia</taxon>
    </lineage>
</organism>
<evidence type="ECO:0000313" key="6">
    <source>
        <dbReference type="Proteomes" id="UP001595844"/>
    </source>
</evidence>
<dbReference type="InterPro" id="IPR025734">
    <property type="entry name" value="EspG"/>
</dbReference>